<organism evidence="2 3">
    <name type="scientific">Duffyella gerundensis</name>
    <dbReference type="NCBI Taxonomy" id="1619313"/>
    <lineage>
        <taxon>Bacteria</taxon>
        <taxon>Pseudomonadati</taxon>
        <taxon>Pseudomonadota</taxon>
        <taxon>Gammaproteobacteria</taxon>
        <taxon>Enterobacterales</taxon>
        <taxon>Erwiniaceae</taxon>
        <taxon>Duffyella</taxon>
    </lineage>
</organism>
<name>A0A0U5L5G7_9GAMM</name>
<sequence length="31" mass="3482">MSFLNAEQKKSSGQKPLLDASHVANKLKRRV</sequence>
<accession>A0A0U5L5G7</accession>
<dbReference type="Proteomes" id="UP000059419">
    <property type="component" value="Chromosome 1"/>
</dbReference>
<protein>
    <submittedName>
        <fullName evidence="2">Uncharacterized protein</fullName>
    </submittedName>
</protein>
<evidence type="ECO:0000313" key="3">
    <source>
        <dbReference type="Proteomes" id="UP000059419"/>
    </source>
</evidence>
<proteinExistence type="predicted"/>
<evidence type="ECO:0000256" key="1">
    <source>
        <dbReference type="SAM" id="MobiDB-lite"/>
    </source>
</evidence>
<dbReference type="KEGG" id="ege:EM595_2166"/>
<dbReference type="AlphaFoldDB" id="A0A0U5L5G7"/>
<gene>
    <name evidence="2" type="ORF">EM595_2166</name>
</gene>
<reference evidence="3" key="1">
    <citation type="submission" date="2015-11" db="EMBL/GenBank/DDBJ databases">
        <authorList>
            <person name="Blom J."/>
        </authorList>
    </citation>
    <scope>NUCLEOTIDE SEQUENCE [LARGE SCALE GENOMIC DNA]</scope>
</reference>
<evidence type="ECO:0000313" key="2">
    <source>
        <dbReference type="EMBL" id="CUU24400.1"/>
    </source>
</evidence>
<dbReference type="EMBL" id="LN907827">
    <property type="protein sequence ID" value="CUU24400.1"/>
    <property type="molecule type" value="Genomic_DNA"/>
</dbReference>
<feature type="region of interest" description="Disordered" evidence="1">
    <location>
        <begin position="1"/>
        <end position="31"/>
    </location>
</feature>
<keyword evidence="3" id="KW-1185">Reference proteome</keyword>